<evidence type="ECO:0000313" key="2">
    <source>
        <dbReference type="Proteomes" id="UP001341840"/>
    </source>
</evidence>
<name>A0ABU6YAD6_9FABA</name>
<evidence type="ECO:0000313" key="1">
    <source>
        <dbReference type="EMBL" id="MED6206234.1"/>
    </source>
</evidence>
<comment type="caution">
    <text evidence="1">The sequence shown here is derived from an EMBL/GenBank/DDBJ whole genome shotgun (WGS) entry which is preliminary data.</text>
</comment>
<proteinExistence type="predicted"/>
<keyword evidence="2" id="KW-1185">Reference proteome</keyword>
<gene>
    <name evidence="1" type="ORF">PIB30_024826</name>
</gene>
<dbReference type="EMBL" id="JASCZI010241745">
    <property type="protein sequence ID" value="MED6206234.1"/>
    <property type="molecule type" value="Genomic_DNA"/>
</dbReference>
<accession>A0ABU6YAD6</accession>
<sequence length="111" mass="12752">MHNLPQGDPVFSEPTSLASKGLSLKTHVLQTTIKKTSREILEVSRDLRISTNVILRKNTVKITSNTPFISSNVSQTSQLRPEFRPWYPNEENHKPMWETKEIHYSSSSEDE</sequence>
<organism evidence="1 2">
    <name type="scientific">Stylosanthes scabra</name>
    <dbReference type="NCBI Taxonomy" id="79078"/>
    <lineage>
        <taxon>Eukaryota</taxon>
        <taxon>Viridiplantae</taxon>
        <taxon>Streptophyta</taxon>
        <taxon>Embryophyta</taxon>
        <taxon>Tracheophyta</taxon>
        <taxon>Spermatophyta</taxon>
        <taxon>Magnoliopsida</taxon>
        <taxon>eudicotyledons</taxon>
        <taxon>Gunneridae</taxon>
        <taxon>Pentapetalae</taxon>
        <taxon>rosids</taxon>
        <taxon>fabids</taxon>
        <taxon>Fabales</taxon>
        <taxon>Fabaceae</taxon>
        <taxon>Papilionoideae</taxon>
        <taxon>50 kb inversion clade</taxon>
        <taxon>dalbergioids sensu lato</taxon>
        <taxon>Dalbergieae</taxon>
        <taxon>Pterocarpus clade</taxon>
        <taxon>Stylosanthes</taxon>
    </lineage>
</organism>
<dbReference type="Proteomes" id="UP001341840">
    <property type="component" value="Unassembled WGS sequence"/>
</dbReference>
<reference evidence="1 2" key="1">
    <citation type="journal article" date="2023" name="Plants (Basel)">
        <title>Bridging the Gap: Combining Genomics and Transcriptomics Approaches to Understand Stylosanthes scabra, an Orphan Legume from the Brazilian Caatinga.</title>
        <authorList>
            <person name="Ferreira-Neto J.R.C."/>
            <person name="da Silva M.D."/>
            <person name="Binneck E."/>
            <person name="de Melo N.F."/>
            <person name="da Silva R.H."/>
            <person name="de Melo A.L.T.M."/>
            <person name="Pandolfi V."/>
            <person name="Bustamante F.O."/>
            <person name="Brasileiro-Vidal A.C."/>
            <person name="Benko-Iseppon A.M."/>
        </authorList>
    </citation>
    <scope>NUCLEOTIDE SEQUENCE [LARGE SCALE GENOMIC DNA]</scope>
    <source>
        <tissue evidence="1">Leaves</tissue>
    </source>
</reference>
<protein>
    <submittedName>
        <fullName evidence="1">Uncharacterized protein</fullName>
    </submittedName>
</protein>